<dbReference type="SMART" id="SM00236">
    <property type="entry name" value="fCBD"/>
    <property type="match status" value="2"/>
</dbReference>
<feature type="domain" description="CBM1" evidence="5">
    <location>
        <begin position="1410"/>
        <end position="1446"/>
    </location>
</feature>
<dbReference type="OrthoDB" id="417417at2759"/>
<proteinExistence type="predicted"/>
<keyword evidence="9" id="KW-1185">Reference proteome</keyword>
<dbReference type="InterPro" id="IPR002048">
    <property type="entry name" value="EF_hand_dom"/>
</dbReference>
<organism evidence="6">
    <name type="scientific">Cladocopium goreaui</name>
    <dbReference type="NCBI Taxonomy" id="2562237"/>
    <lineage>
        <taxon>Eukaryota</taxon>
        <taxon>Sar</taxon>
        <taxon>Alveolata</taxon>
        <taxon>Dinophyceae</taxon>
        <taxon>Suessiales</taxon>
        <taxon>Symbiodiniaceae</taxon>
        <taxon>Cladocopium</taxon>
    </lineage>
</organism>
<dbReference type="PROSITE" id="PS00018">
    <property type="entry name" value="EF_HAND_1"/>
    <property type="match status" value="1"/>
</dbReference>
<reference evidence="7" key="2">
    <citation type="submission" date="2024-04" db="EMBL/GenBank/DDBJ databases">
        <authorList>
            <person name="Chen Y."/>
            <person name="Shah S."/>
            <person name="Dougan E. K."/>
            <person name="Thang M."/>
            <person name="Chan C."/>
        </authorList>
    </citation>
    <scope>NUCLEOTIDE SEQUENCE [LARGE SCALE GENOMIC DNA]</scope>
</reference>
<feature type="chain" id="PRO_5043273000" evidence="3">
    <location>
        <begin position="25"/>
        <end position="2445"/>
    </location>
</feature>
<keyword evidence="2" id="KW-1133">Transmembrane helix</keyword>
<dbReference type="InterPro" id="IPR018247">
    <property type="entry name" value="EF_Hand_1_Ca_BS"/>
</dbReference>
<dbReference type="SUPFAM" id="SSF57180">
    <property type="entry name" value="Cellulose-binding domain"/>
    <property type="match status" value="2"/>
</dbReference>
<keyword evidence="2" id="KW-0812">Transmembrane</keyword>
<name>A0A9P1GLL1_9DINO</name>
<evidence type="ECO:0000313" key="8">
    <source>
        <dbReference type="EMBL" id="CAL4803074.1"/>
    </source>
</evidence>
<sequence length="2445" mass="256064">MIRFATLQVCLTRLCILSLSGVAAEADLQTRLHDLSWADLSCLRQEPRGCAVLQDQYSCLSSKSDEAPCLWCDGGPCLAGRFNRCESLPTFKGTEETATHGTVEVPGCEDGAATVFKKGRPDMAPSQEQLSKLSPVKGGCMSVQDMSTCLSSKDGSGNATWGYTPYKVAGEACVWCGGVQCTDANTALCMPYDLLMNGQGPHHNLFYAKHNFKVAKVKESKVVFPPSDLSCLSKDNKGCPSFLDAYACLASADGRPDETIFGRKVHGQPCVWCNNTLCNERGAKCEPYDLQMNGEGVAFTTSYSKDPMVAQCKDGRVKPHFNVSKPVLNLPTPNMDKLECLTMKSGGCKTITDKISCISIRDGSETDSEGGLAIRGQPCVWCGGGKCTDGSDAVCAAYEYLAHGAGKVFAQIMTVSTTVAECHEQEMQFSDADVGCLKPAEKGCNMIRDSVTCTNSREERPYEYIAGFKVKGQPCVWCGGGQCHDGEDTLCEPYDYALYGAGHAFHTKYSHGPFYKAFCNKDSQPGAEMLPADWQIHGMRMHVDCGKPFPVWAKVGQRCGFCKVLVPSIKEDYKTCKDYCASQGNLQCASSSLGSISSCDLKEKKSCDYAFQVYEHGLCECSFESTVKAVNEDFGKALASPSKVDMQCLKKAEKGCRAITDRLNCLSSIDDGLQDSVKGLKVKGEPCVWCGGAPCTSKDPAILCEARDYLVNGKGLAFVHRHVAAENVDVAKCEAPKRSFGNLGCLKRQEKGCNSIKDMDTCLSSLDGRPYDQVAGLQVEGQPCVWCGGVPCNSNNGNLCEPYDFALHGEGHAYDVNHAEDKYYTAACEAGQPVKHTTSTAAERAGITTLVDCGTPQPIWKGVGKKCGQCKVQVAIEAAKSYGNCSGYCQAQGLTCEKAYSSHLHSCDLRSDEAISCQQSFDDSSGFLCQCALHQAPQAQGQEAQAMYGQCGGKDWKGYTRCKAGAVCNVVDADFSQCVPSGTAKAGVRAEPPQSPLASTLSAAAPSLFLQDSQDDLGSAPPAVEGASCSYHPKCAALKLAGECCPNPEGVRLDCCSKGTFDTSSVVLDPATPQTPHAEGAMLGAAPEANQPSEWWKIPKPSQEQLKCMPSEPKGCGSIKHKLMCLSRVDGRIGYAPHGLNVGGEPCVWCGGGPCTSYSDAVCEPYNWLVNGQGKAFASQNSAPATWLVAKCQDDRNSVFNELGCLRKSEIGCNHITEKHQCLASLDARPYVEVAGFKARAQPCVWCGGGTCHSNNGNLCEPYDFVMNGQGQAFKSNYGFNTYMVAECTQDGRVLPMSYPHADVERGLPTQVTCGEKVTWNGVGKVCGDCDVTVPNIFATFGSCNSYCAAQGGLKCLSAQKAFTHSCSAQPPDEYDLSCDSAFASGEFARCHCSASERATEALVDQNANLPALPYAQCGGKEWTGISRCQVGSTCFMINRWYSQCLPGAYSNPDQAAQAAKNAAEAKGQPIQDQAVAAGAAATKAASATGQSAQSQATRAYVAAAGTAAIGGLARPQAHDIGEAAAHAASYQDGSLTHQEANQVAQQAIRAGEAIVFGEDQSNNAAEIAGKAAANSAKDTGLSGNEQCQKAYRAALAFAKGSGKTPKQQAELAATVAQKAAFRAELTPRQQVQCVVDAAQASASTDGAFSDTVADAMTHAGTVAAQGAGIDAAQVSGVVADCVKATEDASADGLKIPQDVMDKCMTTAKASGLGLAAEVMATSGLLAPEAAQAARKCVYDAAIQGGKTPGEAAAAAEAAARSVAAALARPDNQKVTPEPVQRVGEDCWVACGKQSGLCAFCGVGNACCRKDELNPTKACQNIKTFSTWHHECVRPVHLPEDMSDVAAAVTEASGYETAAESAAIASAASAGGGHGAAAQAVAAGTAAAKAAKDEGLNTVNQVTVAYKAAENAGKEGGMTQYDADQTAQSVAEDVAGDSGMSGTEATAAAAAAAAVVHGLPLPTGSTPVPLQPPVLEPGPVILPAGPGMPGKPQVATLTEKPTEIIETAPGSRPVVAVEPPVTPAVLTPPKPVQPEKVDVQILPQPIPPAAQAGIEAAEAKKEQGADVHQQAVAAAGATGSYEVGEEKTQQEAKDMATQVAEYVAHKDSLPIDEAKAEAEKAVVEAIKAQGGQFVNPKIVPPVPDSIKVHQRDMKNPGQDCWAACGSKSGYCPTFCGIGACCRKMEKSPVPECQNASNSERYECVAPANVFPAVRNRQADSNSTFLVVDAGPETVEEGVQGVGIGFWMVGLALVLACLVCCGGWCLFSGAEKKSKGQTRTAGVIVSKSDGEDLELQEPLRAASASAPVPGSRAIGEAPAAPVVAPAPAYRYVAGSSQGYMAAPQEQASSSAAVRPMVAPARALTAPQAGPCAPCRAAAWDQFDRIDTNHDGVLSRAEWDEAMQAPLGQPMVVNAHPSASQDSFVPRQAGHVVSTNKGPMMMEPTTH</sequence>
<dbReference type="InterPro" id="IPR000254">
    <property type="entry name" value="CBD"/>
</dbReference>
<dbReference type="Pfam" id="PF00734">
    <property type="entry name" value="CBM_1"/>
    <property type="match status" value="2"/>
</dbReference>
<feature type="transmembrane region" description="Helical" evidence="2">
    <location>
        <begin position="2243"/>
        <end position="2266"/>
    </location>
</feature>
<dbReference type="GO" id="GO:0005576">
    <property type="term" value="C:extracellular region"/>
    <property type="evidence" value="ECO:0007669"/>
    <property type="project" value="InterPro"/>
</dbReference>
<gene>
    <name evidence="6" type="ORF">C1SCF055_LOCUS40573</name>
</gene>
<evidence type="ECO:0000259" key="5">
    <source>
        <dbReference type="PROSITE" id="PS51164"/>
    </source>
</evidence>
<dbReference type="EMBL" id="CAMXCT030006549">
    <property type="protein sequence ID" value="CAL4803074.1"/>
    <property type="molecule type" value="Genomic_DNA"/>
</dbReference>
<dbReference type="EMBL" id="CAMXCT020006549">
    <property type="protein sequence ID" value="CAL1169137.1"/>
    <property type="molecule type" value="Genomic_DNA"/>
</dbReference>
<dbReference type="GO" id="GO:0005975">
    <property type="term" value="P:carbohydrate metabolic process"/>
    <property type="evidence" value="ECO:0007669"/>
    <property type="project" value="InterPro"/>
</dbReference>
<dbReference type="EMBL" id="CAMXCT010006549">
    <property type="protein sequence ID" value="CAI4015762.1"/>
    <property type="molecule type" value="Genomic_DNA"/>
</dbReference>
<evidence type="ECO:0000259" key="4">
    <source>
        <dbReference type="PROSITE" id="PS50222"/>
    </source>
</evidence>
<evidence type="ECO:0000313" key="6">
    <source>
        <dbReference type="EMBL" id="CAI4015762.1"/>
    </source>
</evidence>
<feature type="signal peptide" evidence="3">
    <location>
        <begin position="1"/>
        <end position="24"/>
    </location>
</feature>
<comment type="caution">
    <text evidence="6">The sequence shown here is derived from an EMBL/GenBank/DDBJ whole genome shotgun (WGS) entry which is preliminary data.</text>
</comment>
<feature type="domain" description="CBM1" evidence="5">
    <location>
        <begin position="943"/>
        <end position="979"/>
    </location>
</feature>
<dbReference type="GO" id="GO:0005509">
    <property type="term" value="F:calcium ion binding"/>
    <property type="evidence" value="ECO:0007669"/>
    <property type="project" value="InterPro"/>
</dbReference>
<evidence type="ECO:0000256" key="3">
    <source>
        <dbReference type="SAM" id="SignalP"/>
    </source>
</evidence>
<feature type="domain" description="EF-hand" evidence="4">
    <location>
        <begin position="2372"/>
        <end position="2407"/>
    </location>
</feature>
<dbReference type="PROSITE" id="PS50222">
    <property type="entry name" value="EF_HAND_2"/>
    <property type="match status" value="1"/>
</dbReference>
<protein>
    <submittedName>
        <fullName evidence="8">Platelet glycoprotein Ib alpha chain</fullName>
    </submittedName>
</protein>
<evidence type="ECO:0000256" key="1">
    <source>
        <dbReference type="ARBA" id="ARBA00022729"/>
    </source>
</evidence>
<dbReference type="Proteomes" id="UP001152797">
    <property type="component" value="Unassembled WGS sequence"/>
</dbReference>
<dbReference type="PROSITE" id="PS51164">
    <property type="entry name" value="CBM1_2"/>
    <property type="match status" value="2"/>
</dbReference>
<dbReference type="InterPro" id="IPR035971">
    <property type="entry name" value="CBD_sf"/>
</dbReference>
<accession>A0A9P1GLL1</accession>
<reference evidence="6" key="1">
    <citation type="submission" date="2022-10" db="EMBL/GenBank/DDBJ databases">
        <authorList>
            <person name="Chen Y."/>
            <person name="Dougan E. K."/>
            <person name="Chan C."/>
            <person name="Rhodes N."/>
            <person name="Thang M."/>
        </authorList>
    </citation>
    <scope>NUCLEOTIDE SEQUENCE</scope>
</reference>
<dbReference type="GO" id="GO:0030248">
    <property type="term" value="F:cellulose binding"/>
    <property type="evidence" value="ECO:0007669"/>
    <property type="project" value="InterPro"/>
</dbReference>
<keyword evidence="2" id="KW-0472">Membrane</keyword>
<evidence type="ECO:0000256" key="2">
    <source>
        <dbReference type="SAM" id="Phobius"/>
    </source>
</evidence>
<keyword evidence="1 3" id="KW-0732">Signal</keyword>
<evidence type="ECO:0000313" key="9">
    <source>
        <dbReference type="Proteomes" id="UP001152797"/>
    </source>
</evidence>
<evidence type="ECO:0000313" key="7">
    <source>
        <dbReference type="EMBL" id="CAL1169137.1"/>
    </source>
</evidence>
<dbReference type="PROSITE" id="PS00562">
    <property type="entry name" value="CBM1_1"/>
    <property type="match status" value="1"/>
</dbReference>